<dbReference type="GO" id="GO:0003700">
    <property type="term" value="F:DNA-binding transcription factor activity"/>
    <property type="evidence" value="ECO:0007669"/>
    <property type="project" value="UniProtKB-UniRule"/>
</dbReference>
<protein>
    <recommendedName>
        <fullName evidence="8">Trp operon repressor homolog</fullName>
    </recommendedName>
</protein>
<dbReference type="SUPFAM" id="SSF48295">
    <property type="entry name" value="TrpR-like"/>
    <property type="match status" value="1"/>
</dbReference>
<evidence type="ECO:0000256" key="6">
    <source>
        <dbReference type="ARBA" id="ARBA00023125"/>
    </source>
</evidence>
<evidence type="ECO:0000313" key="10">
    <source>
        <dbReference type="Proteomes" id="UP000184159"/>
    </source>
</evidence>
<dbReference type="PANTHER" id="PTHR38025">
    <property type="entry name" value="TRP OPERON REPRESSOR"/>
    <property type="match status" value="1"/>
</dbReference>
<dbReference type="EMBL" id="FQUH01000016">
    <property type="protein sequence ID" value="SHF74021.1"/>
    <property type="molecule type" value="Genomic_DNA"/>
</dbReference>
<dbReference type="Pfam" id="PF01371">
    <property type="entry name" value="Trp_repressor"/>
    <property type="match status" value="1"/>
</dbReference>
<comment type="function">
    <text evidence="8">This protein is an aporepressor. When complexed with L-tryptophan it binds the operator region of the trp operon and prevents the initiation of transcription.</text>
</comment>
<evidence type="ECO:0000256" key="2">
    <source>
        <dbReference type="ARBA" id="ARBA00007027"/>
    </source>
</evidence>
<proteinExistence type="inferred from homology"/>
<keyword evidence="5 8" id="KW-0805">Transcription regulation</keyword>
<name>A0A1M5E4N5_VIBGA</name>
<dbReference type="GO" id="GO:0005737">
    <property type="term" value="C:cytoplasm"/>
    <property type="evidence" value="ECO:0007669"/>
    <property type="project" value="UniProtKB-SubCell"/>
</dbReference>
<gene>
    <name evidence="8" type="primary">trpR</name>
    <name evidence="9" type="ORF">SAMN02745781_03044</name>
</gene>
<dbReference type="InterPro" id="IPR000831">
    <property type="entry name" value="Trp_repress"/>
</dbReference>
<keyword evidence="10" id="KW-1185">Reference proteome</keyword>
<dbReference type="GO" id="GO:0043565">
    <property type="term" value="F:sequence-specific DNA binding"/>
    <property type="evidence" value="ECO:0007669"/>
    <property type="project" value="UniProtKB-UniRule"/>
</dbReference>
<evidence type="ECO:0000256" key="4">
    <source>
        <dbReference type="ARBA" id="ARBA00022491"/>
    </source>
</evidence>
<keyword evidence="7 8" id="KW-0804">Transcription</keyword>
<accession>A0A1M5E4N5</accession>
<dbReference type="Proteomes" id="UP000184159">
    <property type="component" value="Unassembled WGS sequence"/>
</dbReference>
<organism evidence="9 10">
    <name type="scientific">Vibrio gazogenes DSM 21264 = NBRC 103151</name>
    <dbReference type="NCBI Taxonomy" id="1123492"/>
    <lineage>
        <taxon>Bacteria</taxon>
        <taxon>Pseudomonadati</taxon>
        <taxon>Pseudomonadota</taxon>
        <taxon>Gammaproteobacteria</taxon>
        <taxon>Vibrionales</taxon>
        <taxon>Vibrionaceae</taxon>
        <taxon>Vibrio</taxon>
    </lineage>
</organism>
<feature type="DNA-binding region" evidence="8">
    <location>
        <begin position="80"/>
        <end position="103"/>
    </location>
</feature>
<evidence type="ECO:0000256" key="7">
    <source>
        <dbReference type="ARBA" id="ARBA00023163"/>
    </source>
</evidence>
<dbReference type="InterPro" id="IPR038116">
    <property type="entry name" value="TrpR-like_sf"/>
</dbReference>
<keyword evidence="6 8" id="KW-0238">DNA-binding</keyword>
<evidence type="ECO:0000256" key="1">
    <source>
        <dbReference type="ARBA" id="ARBA00004496"/>
    </source>
</evidence>
<keyword evidence="4 8" id="KW-0678">Repressor</keyword>
<evidence type="ECO:0000256" key="8">
    <source>
        <dbReference type="HAMAP-Rule" id="MF_00475"/>
    </source>
</evidence>
<keyword evidence="3 8" id="KW-0963">Cytoplasm</keyword>
<dbReference type="GO" id="GO:0045892">
    <property type="term" value="P:negative regulation of DNA-templated transcription"/>
    <property type="evidence" value="ECO:0007669"/>
    <property type="project" value="UniProtKB-UniRule"/>
</dbReference>
<comment type="similarity">
    <text evidence="2 8">Belongs to the TrpR family.</text>
</comment>
<dbReference type="NCBIfam" id="TIGR01321">
    <property type="entry name" value="TrpR"/>
    <property type="match status" value="1"/>
</dbReference>
<dbReference type="HAMAP" id="MF_00475">
    <property type="entry name" value="Trp_repressor"/>
    <property type="match status" value="1"/>
</dbReference>
<dbReference type="AlphaFoldDB" id="A0A1M5E4N5"/>
<sequence>MIPLVGKTTTMDEVYQSTSTAMLQQPKFTDWQALLDLLREASKQDRLAMVLTMMMSSDERETLVSRINIFHELLKGDLSQRQISQMLGVGVATITRGSNELKSCTEENKAALMALLLGEN</sequence>
<evidence type="ECO:0000256" key="3">
    <source>
        <dbReference type="ARBA" id="ARBA00022490"/>
    </source>
</evidence>
<evidence type="ECO:0000256" key="5">
    <source>
        <dbReference type="ARBA" id="ARBA00023015"/>
    </source>
</evidence>
<dbReference type="InterPro" id="IPR010921">
    <property type="entry name" value="Trp_repressor/repl_initiator"/>
</dbReference>
<reference evidence="10" key="1">
    <citation type="submission" date="2016-11" db="EMBL/GenBank/DDBJ databases">
        <authorList>
            <person name="Varghese N."/>
            <person name="Submissions S."/>
        </authorList>
    </citation>
    <scope>NUCLEOTIDE SEQUENCE [LARGE SCALE GENOMIC DNA]</scope>
    <source>
        <strain evidence="10">DSM 21264</strain>
    </source>
</reference>
<dbReference type="PANTHER" id="PTHR38025:SF1">
    <property type="entry name" value="TRP OPERON REPRESSOR"/>
    <property type="match status" value="1"/>
</dbReference>
<dbReference type="InterPro" id="IPR013335">
    <property type="entry name" value="Trp_repress_bac"/>
</dbReference>
<comment type="subcellular location">
    <subcellularLocation>
        <location evidence="1 8">Cytoplasm</location>
    </subcellularLocation>
</comment>
<evidence type="ECO:0000313" key="9">
    <source>
        <dbReference type="EMBL" id="SHF74021.1"/>
    </source>
</evidence>
<dbReference type="Gene3D" id="1.10.1270.10">
    <property type="entry name" value="TrpR-like"/>
    <property type="match status" value="1"/>
</dbReference>
<comment type="subunit">
    <text evidence="8">Homodimer.</text>
</comment>